<evidence type="ECO:0008006" key="3">
    <source>
        <dbReference type="Google" id="ProtNLM"/>
    </source>
</evidence>
<reference evidence="2" key="1">
    <citation type="journal article" date="2019" name="Int. J. Syst. Evol. Microbiol.">
        <title>The Global Catalogue of Microorganisms (GCM) 10K type strain sequencing project: providing services to taxonomists for standard genome sequencing and annotation.</title>
        <authorList>
            <consortium name="The Broad Institute Genomics Platform"/>
            <consortium name="The Broad Institute Genome Sequencing Center for Infectious Disease"/>
            <person name="Wu L."/>
            <person name="Ma J."/>
        </authorList>
    </citation>
    <scope>NUCLEOTIDE SEQUENCE [LARGE SCALE GENOMIC DNA]</scope>
    <source>
        <strain evidence="2">CCUG 38813</strain>
    </source>
</reference>
<keyword evidence="2" id="KW-1185">Reference proteome</keyword>
<comment type="caution">
    <text evidence="1">The sequence shown here is derived from an EMBL/GenBank/DDBJ whole genome shotgun (WGS) entry which is preliminary data.</text>
</comment>
<dbReference type="RefSeq" id="WP_379719202.1">
    <property type="nucleotide sequence ID" value="NZ_JBHSMS010000026.1"/>
</dbReference>
<accession>A0ABW0PHG5</accession>
<dbReference type="EMBL" id="JBHSMS010000026">
    <property type="protein sequence ID" value="MFC5511042.1"/>
    <property type="molecule type" value="Genomic_DNA"/>
</dbReference>
<protein>
    <recommendedName>
        <fullName evidence="3">Lipoprotein</fullName>
    </recommendedName>
</protein>
<evidence type="ECO:0000313" key="2">
    <source>
        <dbReference type="Proteomes" id="UP001596031"/>
    </source>
</evidence>
<proteinExistence type="predicted"/>
<sequence>MSAHAADCDTNFKATGSFLSGEKFATFTELPNIHADGAFTAVQRYFAAEGWTIRHADRAAGVLTAWHSQSRPERPFPLTVTVEPSQGGAKLSLVFVTPGGAFSSTGAIQKEFCKVASVAQAAPAAPVAPAPASPAGQFARMPASAAVASASRGAPTSSPAGQLCLGRACLGMTLEEAASLPLVESTVEKFTVSSNGNCFTCGPAYGANSKGERIWYSVAGTADSKWIRQYAQTVKLVCVLGSPTAYMKASDGQRIILNFAPAIQDGKGMMELVTITRFLPDTMSESQWKAFEQQARERYGSAFYANANLFETPRGPYVTVRRNELAIYGVRQNGEDVNRMMKEQPGCSERTTLE</sequence>
<name>A0ABW0PHG5_9BURK</name>
<dbReference type="Proteomes" id="UP001596031">
    <property type="component" value="Unassembled WGS sequence"/>
</dbReference>
<organism evidence="1 2">
    <name type="scientific">Massilia jejuensis</name>
    <dbReference type="NCBI Taxonomy" id="648894"/>
    <lineage>
        <taxon>Bacteria</taxon>
        <taxon>Pseudomonadati</taxon>
        <taxon>Pseudomonadota</taxon>
        <taxon>Betaproteobacteria</taxon>
        <taxon>Burkholderiales</taxon>
        <taxon>Oxalobacteraceae</taxon>
        <taxon>Telluria group</taxon>
        <taxon>Massilia</taxon>
    </lineage>
</organism>
<gene>
    <name evidence="1" type="ORF">ACFPOU_07875</name>
</gene>
<evidence type="ECO:0000313" key="1">
    <source>
        <dbReference type="EMBL" id="MFC5511042.1"/>
    </source>
</evidence>